<keyword evidence="1" id="KW-1133">Transmembrane helix</keyword>
<sequence>MAQSSPTFIAMNNLGTSASTSAVTPTQQKFNSSTARLNLPTQGVAPCPQGQPQLWAIPAGIPSNKALAQGQRPNQPVRQSLQAQGQPLHAQPIVSQVVQCGCLPGNLCSQHTPVPSPNPIVRCMKFLVCWDCGPLGATIAIIAFAVGTIISYFGIKLAIWTATEDYIEHCQADEEAQRATLQCKKAAGQALPPPPFFEYDPTNNTVVRRTLGGMLLGSTKSISYNNNYVWAYALLCCTFCWLILSMTCYLAWKLPGTRRIWAGYSRKIAADSSNKVWHPSSISDPNRRFSRTPRRTACLQAIEISGVGSESGCEPYGITSASSYAIIANEDNTSNVRRRG</sequence>
<keyword evidence="1" id="KW-0472">Membrane</keyword>
<evidence type="ECO:0000313" key="2">
    <source>
        <dbReference type="EMBL" id="APA10598.1"/>
    </source>
</evidence>
<dbReference type="Proteomes" id="UP000177798">
    <property type="component" value="Chromosome 6"/>
</dbReference>
<keyword evidence="1" id="KW-0812">Transmembrane</keyword>
<dbReference type="OrthoDB" id="3540466at2759"/>
<accession>A0A1D9Q6M5</accession>
<protein>
    <submittedName>
        <fullName evidence="2">Uncharacterized protein</fullName>
    </submittedName>
</protein>
<dbReference type="KEGG" id="ssl:SS1G_12585"/>
<gene>
    <name evidence="2" type="ORF">sscle_06g053680</name>
</gene>
<dbReference type="VEuPathDB" id="FungiDB:sscle_06g053680"/>
<proteinExistence type="predicted"/>
<dbReference type="RefSeq" id="XP_001586598.1">
    <property type="nucleotide sequence ID" value="XM_001586548.1"/>
</dbReference>
<dbReference type="AlphaFoldDB" id="A0A1D9Q6M5"/>
<evidence type="ECO:0000313" key="3">
    <source>
        <dbReference type="Proteomes" id="UP000177798"/>
    </source>
</evidence>
<feature type="transmembrane region" description="Helical" evidence="1">
    <location>
        <begin position="132"/>
        <end position="155"/>
    </location>
</feature>
<organism evidence="2 3">
    <name type="scientific">Sclerotinia sclerotiorum (strain ATCC 18683 / 1980 / Ss-1)</name>
    <name type="common">White mold</name>
    <name type="synonym">Whetzelinia sclerotiorum</name>
    <dbReference type="NCBI Taxonomy" id="665079"/>
    <lineage>
        <taxon>Eukaryota</taxon>
        <taxon>Fungi</taxon>
        <taxon>Dikarya</taxon>
        <taxon>Ascomycota</taxon>
        <taxon>Pezizomycotina</taxon>
        <taxon>Leotiomycetes</taxon>
        <taxon>Helotiales</taxon>
        <taxon>Sclerotiniaceae</taxon>
        <taxon>Sclerotinia</taxon>
    </lineage>
</organism>
<dbReference type="EMBL" id="CP017819">
    <property type="protein sequence ID" value="APA10598.1"/>
    <property type="molecule type" value="Genomic_DNA"/>
</dbReference>
<name>A0A1D9Q6M5_SCLS1</name>
<evidence type="ECO:0000256" key="1">
    <source>
        <dbReference type="SAM" id="Phobius"/>
    </source>
</evidence>
<reference evidence="3" key="1">
    <citation type="journal article" date="2017" name="Genome Biol. Evol.">
        <title>The complete genome sequence of the phytopathogenic fungus Sclerotinia sclerotiorum reveals insights into the genome architecture of broad host range pathogens.</title>
        <authorList>
            <person name="Derbyshire M."/>
            <person name="Denton-Giles M."/>
            <person name="Hegedus D."/>
            <person name="Seifbarghy S."/>
            <person name="Rollins J."/>
            <person name="van Kan J."/>
            <person name="Seidl M.F."/>
            <person name="Faino L."/>
            <person name="Mbengue M."/>
            <person name="Navaud O."/>
            <person name="Raffaele S."/>
            <person name="Hammond-Kosack K."/>
            <person name="Heard S."/>
            <person name="Oliver R."/>
        </authorList>
    </citation>
    <scope>NUCLEOTIDE SEQUENCE [LARGE SCALE GENOMIC DNA]</scope>
    <source>
        <strain evidence="3">ATCC 18683 / 1980 / Ss-1</strain>
    </source>
</reference>
<feature type="transmembrane region" description="Helical" evidence="1">
    <location>
        <begin position="229"/>
        <end position="252"/>
    </location>
</feature>